<dbReference type="SUPFAM" id="SSF116842">
    <property type="entry name" value="XseB-like"/>
    <property type="match status" value="1"/>
</dbReference>
<dbReference type="GO" id="GO:0008855">
    <property type="term" value="F:exodeoxyribonuclease VII activity"/>
    <property type="evidence" value="ECO:0007669"/>
    <property type="project" value="InterPro"/>
</dbReference>
<evidence type="ECO:0000256" key="3">
    <source>
        <dbReference type="ARBA" id="ARBA00022801"/>
    </source>
</evidence>
<dbReference type="NCBIfam" id="TIGR01280">
    <property type="entry name" value="xseB"/>
    <property type="match status" value="1"/>
</dbReference>
<reference evidence="4" key="1">
    <citation type="submission" date="2018-05" db="EMBL/GenBank/DDBJ databases">
        <authorList>
            <person name="Lanie J.A."/>
            <person name="Ng W.-L."/>
            <person name="Kazmierczak K.M."/>
            <person name="Andrzejewski T.M."/>
            <person name="Davidsen T.M."/>
            <person name="Wayne K.J."/>
            <person name="Tettelin H."/>
            <person name="Glass J.I."/>
            <person name="Rusch D."/>
            <person name="Podicherti R."/>
            <person name="Tsui H.-C.T."/>
            <person name="Winkler M.E."/>
        </authorList>
    </citation>
    <scope>NUCLEOTIDE SEQUENCE</scope>
</reference>
<keyword evidence="1" id="KW-0963">Cytoplasm</keyword>
<dbReference type="GO" id="GO:0005829">
    <property type="term" value="C:cytosol"/>
    <property type="evidence" value="ECO:0007669"/>
    <property type="project" value="TreeGrafter"/>
</dbReference>
<dbReference type="HAMAP" id="MF_00337">
    <property type="entry name" value="Exonuc_7_S"/>
    <property type="match status" value="1"/>
</dbReference>
<dbReference type="PANTHER" id="PTHR34137:SF1">
    <property type="entry name" value="EXODEOXYRIBONUCLEASE 7 SMALL SUBUNIT"/>
    <property type="match status" value="1"/>
</dbReference>
<keyword evidence="2" id="KW-0540">Nuclease</keyword>
<protein>
    <submittedName>
        <fullName evidence="4">Uncharacterized protein</fullName>
    </submittedName>
</protein>
<accession>A0A381UKQ8</accession>
<dbReference type="Gene3D" id="1.10.287.1040">
    <property type="entry name" value="Exonuclease VII, small subunit"/>
    <property type="match status" value="1"/>
</dbReference>
<dbReference type="InterPro" id="IPR037004">
    <property type="entry name" value="Exonuc_VII_ssu_sf"/>
</dbReference>
<dbReference type="InterPro" id="IPR003761">
    <property type="entry name" value="Exonuc_VII_S"/>
</dbReference>
<dbReference type="GO" id="GO:0006308">
    <property type="term" value="P:DNA catabolic process"/>
    <property type="evidence" value="ECO:0007669"/>
    <property type="project" value="InterPro"/>
</dbReference>
<dbReference type="AlphaFoldDB" id="A0A381UKQ8"/>
<gene>
    <name evidence="4" type="ORF">METZ01_LOCUS81616</name>
</gene>
<name>A0A381UKQ8_9ZZZZ</name>
<sequence>MKKEKNQTSFELSLERLETLVDSMESGEATLEQSLEWFEEGMTLIKSCQDQLKHAEQKVQELIKNSEGEIIERDFE</sequence>
<evidence type="ECO:0000313" key="4">
    <source>
        <dbReference type="EMBL" id="SVA28762.1"/>
    </source>
</evidence>
<evidence type="ECO:0000256" key="1">
    <source>
        <dbReference type="ARBA" id="ARBA00022490"/>
    </source>
</evidence>
<dbReference type="PIRSF" id="PIRSF006488">
    <property type="entry name" value="Exonuc_VII_S"/>
    <property type="match status" value="1"/>
</dbReference>
<dbReference type="NCBIfam" id="NF002140">
    <property type="entry name" value="PRK00977.1-4"/>
    <property type="match status" value="1"/>
</dbReference>
<dbReference type="EMBL" id="UINC01006641">
    <property type="protein sequence ID" value="SVA28762.1"/>
    <property type="molecule type" value="Genomic_DNA"/>
</dbReference>
<keyword evidence="3" id="KW-0378">Hydrolase</keyword>
<evidence type="ECO:0000256" key="2">
    <source>
        <dbReference type="ARBA" id="ARBA00022722"/>
    </source>
</evidence>
<dbReference type="Pfam" id="PF02609">
    <property type="entry name" value="Exonuc_VII_S"/>
    <property type="match status" value="1"/>
</dbReference>
<dbReference type="PANTHER" id="PTHR34137">
    <property type="entry name" value="EXODEOXYRIBONUCLEASE 7 SMALL SUBUNIT"/>
    <property type="match status" value="1"/>
</dbReference>
<organism evidence="4">
    <name type="scientific">marine metagenome</name>
    <dbReference type="NCBI Taxonomy" id="408172"/>
    <lineage>
        <taxon>unclassified sequences</taxon>
        <taxon>metagenomes</taxon>
        <taxon>ecological metagenomes</taxon>
    </lineage>
</organism>
<proteinExistence type="inferred from homology"/>
<dbReference type="GO" id="GO:0009318">
    <property type="term" value="C:exodeoxyribonuclease VII complex"/>
    <property type="evidence" value="ECO:0007669"/>
    <property type="project" value="InterPro"/>
</dbReference>